<dbReference type="SUPFAM" id="SSF49899">
    <property type="entry name" value="Concanavalin A-like lectins/glucanases"/>
    <property type="match status" value="1"/>
</dbReference>
<evidence type="ECO:0000256" key="2">
    <source>
        <dbReference type="SAM" id="SignalP"/>
    </source>
</evidence>
<comment type="caution">
    <text evidence="1">Lacks conserved residue(s) required for the propagation of feature annotation.</text>
</comment>
<comment type="caution">
    <text evidence="4">The sequence shown here is derived from an EMBL/GenBank/DDBJ whole genome shotgun (WGS) entry which is preliminary data.</text>
</comment>
<dbReference type="GO" id="GO:0016020">
    <property type="term" value="C:membrane"/>
    <property type="evidence" value="ECO:0007669"/>
    <property type="project" value="UniProtKB-SubCell"/>
</dbReference>
<dbReference type="EMBL" id="JAODUO010000374">
    <property type="protein sequence ID" value="KAK2181925.1"/>
    <property type="molecule type" value="Genomic_DNA"/>
</dbReference>
<dbReference type="InterPro" id="IPR050372">
    <property type="entry name" value="Neurexin-related_CASP"/>
</dbReference>
<evidence type="ECO:0000313" key="4">
    <source>
        <dbReference type="EMBL" id="KAK2181925.1"/>
    </source>
</evidence>
<dbReference type="Pfam" id="PF02210">
    <property type="entry name" value="Laminin_G_2"/>
    <property type="match status" value="1"/>
</dbReference>
<dbReference type="Gene3D" id="2.60.120.200">
    <property type="match status" value="1"/>
</dbReference>
<keyword evidence="2" id="KW-0732">Signal</keyword>
<accession>A0AAD9L2R8</accession>
<dbReference type="PANTHER" id="PTHR15036">
    <property type="entry name" value="PIKACHURIN-LIKE PROTEIN"/>
    <property type="match status" value="1"/>
</dbReference>
<dbReference type="PANTHER" id="PTHR15036:SF85">
    <property type="entry name" value="SP2353, ISOFORM A"/>
    <property type="match status" value="1"/>
</dbReference>
<dbReference type="SMART" id="SM00282">
    <property type="entry name" value="LamG"/>
    <property type="match status" value="1"/>
</dbReference>
<name>A0AAD9L2R8_RIDPI</name>
<feature type="domain" description="Laminin G" evidence="3">
    <location>
        <begin position="31"/>
        <end position="220"/>
    </location>
</feature>
<dbReference type="AlphaFoldDB" id="A0AAD9L2R8"/>
<feature type="signal peptide" evidence="2">
    <location>
        <begin position="1"/>
        <end position="31"/>
    </location>
</feature>
<feature type="chain" id="PRO_5042069091" description="Laminin G domain-containing protein" evidence="2">
    <location>
        <begin position="32"/>
        <end position="261"/>
    </location>
</feature>
<evidence type="ECO:0000259" key="3">
    <source>
        <dbReference type="PROSITE" id="PS50025"/>
    </source>
</evidence>
<keyword evidence="5" id="KW-1185">Reference proteome</keyword>
<protein>
    <recommendedName>
        <fullName evidence="3">Laminin G domain-containing protein</fullName>
    </recommendedName>
</protein>
<evidence type="ECO:0000313" key="5">
    <source>
        <dbReference type="Proteomes" id="UP001209878"/>
    </source>
</evidence>
<proteinExistence type="predicted"/>
<dbReference type="Proteomes" id="UP001209878">
    <property type="component" value="Unassembled WGS sequence"/>
</dbReference>
<dbReference type="PROSITE" id="PS50025">
    <property type="entry name" value="LAM_G_DOMAIN"/>
    <property type="match status" value="1"/>
</dbReference>
<reference evidence="4" key="1">
    <citation type="journal article" date="2023" name="Mol. Biol. Evol.">
        <title>Third-Generation Sequencing Reveals the Adaptive Role of the Epigenome in Three Deep-Sea Polychaetes.</title>
        <authorList>
            <person name="Perez M."/>
            <person name="Aroh O."/>
            <person name="Sun Y."/>
            <person name="Lan Y."/>
            <person name="Juniper S.K."/>
            <person name="Young C.R."/>
            <person name="Angers B."/>
            <person name="Qian P.Y."/>
        </authorList>
    </citation>
    <scope>NUCLEOTIDE SEQUENCE</scope>
    <source>
        <strain evidence="4">R07B-5</strain>
    </source>
</reference>
<dbReference type="InterPro" id="IPR001791">
    <property type="entry name" value="Laminin_G"/>
</dbReference>
<sequence>MATWAMASHGRWAWLTVALTLTILAPSPTVGIFLQGTETSYARFPKWDACTNATFSFEFRTTQSEGLLMYADDGGRFDFFQQMMHTGGRIRLILNIVNGRDGRVQIDVGRSVNDGHWHRVVIRRHRMETTLLVDGVSDSRSSFGSDFNFGNTESNSEMFIGGLPNEMHDNIHQLALPSALYKTRFRGSIRNVIYGNCTCQRTRGRMIEGVGVTVRPREACDVRDPCRRGCLCVSGDTEPTCDCTELKCVTGECVGVFIFRP</sequence>
<evidence type="ECO:0000256" key="1">
    <source>
        <dbReference type="PROSITE-ProRule" id="PRU00122"/>
    </source>
</evidence>
<gene>
    <name evidence="4" type="ORF">NP493_376g02022</name>
</gene>
<organism evidence="4 5">
    <name type="scientific">Ridgeia piscesae</name>
    <name type="common">Tubeworm</name>
    <dbReference type="NCBI Taxonomy" id="27915"/>
    <lineage>
        <taxon>Eukaryota</taxon>
        <taxon>Metazoa</taxon>
        <taxon>Spiralia</taxon>
        <taxon>Lophotrochozoa</taxon>
        <taxon>Annelida</taxon>
        <taxon>Polychaeta</taxon>
        <taxon>Sedentaria</taxon>
        <taxon>Canalipalpata</taxon>
        <taxon>Sabellida</taxon>
        <taxon>Siboglinidae</taxon>
        <taxon>Ridgeia</taxon>
    </lineage>
</organism>
<dbReference type="CDD" id="cd00110">
    <property type="entry name" value="LamG"/>
    <property type="match status" value="1"/>
</dbReference>
<dbReference type="InterPro" id="IPR013320">
    <property type="entry name" value="ConA-like_dom_sf"/>
</dbReference>